<organism evidence="1">
    <name type="scientific">Amphimedon queenslandica</name>
    <name type="common">Sponge</name>
    <dbReference type="NCBI Taxonomy" id="400682"/>
    <lineage>
        <taxon>Eukaryota</taxon>
        <taxon>Metazoa</taxon>
        <taxon>Porifera</taxon>
        <taxon>Demospongiae</taxon>
        <taxon>Heteroscleromorpha</taxon>
        <taxon>Haplosclerida</taxon>
        <taxon>Niphatidae</taxon>
        <taxon>Amphimedon</taxon>
    </lineage>
</organism>
<proteinExistence type="predicted"/>
<sequence>LIRFEQNICKQCQHIYHGICFAKEKPNVRVISYKSKVAINGRNKGLNSMKVLLYEICNEVFKGIFACTTLVLAAAKRPFVIKVK</sequence>
<reference evidence="1" key="1">
    <citation type="submission" date="2017-05" db="UniProtKB">
        <authorList>
            <consortium name="EnsemblMetazoa"/>
        </authorList>
    </citation>
    <scope>IDENTIFICATION</scope>
</reference>
<dbReference type="AlphaFoldDB" id="A0A1X7VTB4"/>
<protein>
    <submittedName>
        <fullName evidence="1">Uncharacterized protein</fullName>
    </submittedName>
</protein>
<name>A0A1X7VTB4_AMPQE</name>
<dbReference type="EnsemblMetazoa" id="Aqu2.1.43119_001">
    <property type="protein sequence ID" value="Aqu2.1.43119_001"/>
    <property type="gene ID" value="Aqu2.1.43119"/>
</dbReference>
<evidence type="ECO:0000313" key="1">
    <source>
        <dbReference type="EnsemblMetazoa" id="Aqu2.1.43119_001"/>
    </source>
</evidence>
<dbReference type="InParanoid" id="A0A1X7VTB4"/>
<accession>A0A1X7VTB4</accession>